<dbReference type="Pfam" id="PF03692">
    <property type="entry name" value="CxxCxxCC"/>
    <property type="match status" value="1"/>
</dbReference>
<gene>
    <name evidence="1" type="ORF">ASZ90_012777</name>
</gene>
<dbReference type="PANTHER" id="PTHR35866">
    <property type="entry name" value="PUTATIVE-RELATED"/>
    <property type="match status" value="1"/>
</dbReference>
<sequence>MTEGEKDPKEVAVLLLKATMLPDGEVFPRFDQPKYTPADYTRMACHILFRCQRCGTCCTTGDPIRLRPEDAAQLAKHLKIPLNRALKKYTIPDPKKPGVLDFKHILPCKFYDRLAGGCKIYAARPWSCRIFPFLGVYGSSDQVVVNPSCPGSVETMEILTRAMEEVQREQEGYSPSTEEIRRSKEHLRRVLDEL</sequence>
<accession>A0A0W8F9N8</accession>
<dbReference type="EMBL" id="LNQE01001435">
    <property type="protein sequence ID" value="KUG17546.1"/>
    <property type="molecule type" value="Genomic_DNA"/>
</dbReference>
<name>A0A0W8F9N8_9ZZZZ</name>
<protein>
    <submittedName>
        <fullName evidence="1">Uncharacterized protein</fullName>
    </submittedName>
</protein>
<dbReference type="AlphaFoldDB" id="A0A0W8F9N8"/>
<dbReference type="PANTHER" id="PTHR35866:SF1">
    <property type="entry name" value="YKGJ FAMILY CYSTEINE CLUSTER PROTEIN"/>
    <property type="match status" value="1"/>
</dbReference>
<reference evidence="1" key="1">
    <citation type="journal article" date="2015" name="Proc. Natl. Acad. Sci. U.S.A.">
        <title>Networks of energetic and metabolic interactions define dynamics in microbial communities.</title>
        <authorList>
            <person name="Embree M."/>
            <person name="Liu J.K."/>
            <person name="Al-Bassam M.M."/>
            <person name="Zengler K."/>
        </authorList>
    </citation>
    <scope>NUCLEOTIDE SEQUENCE</scope>
</reference>
<evidence type="ECO:0000313" key="1">
    <source>
        <dbReference type="EMBL" id="KUG17546.1"/>
    </source>
</evidence>
<comment type="caution">
    <text evidence="1">The sequence shown here is derived from an EMBL/GenBank/DDBJ whole genome shotgun (WGS) entry which is preliminary data.</text>
</comment>
<organism evidence="1">
    <name type="scientific">hydrocarbon metagenome</name>
    <dbReference type="NCBI Taxonomy" id="938273"/>
    <lineage>
        <taxon>unclassified sequences</taxon>
        <taxon>metagenomes</taxon>
        <taxon>ecological metagenomes</taxon>
    </lineage>
</organism>
<proteinExistence type="predicted"/>
<dbReference type="InterPro" id="IPR005358">
    <property type="entry name" value="Puta_zinc/iron-chelating_dom"/>
</dbReference>